<gene>
    <name evidence="1" type="ORF">SAMN02910451_01874</name>
</gene>
<evidence type="ECO:0000313" key="2">
    <source>
        <dbReference type="Proteomes" id="UP000183047"/>
    </source>
</evidence>
<sequence>MGSHEVYYTLPAGDRVIKRKALISKMLEEECGTGTGDNCSRYTYFVESYKEYGIYLKRPTQLNKGFDFTVNVSGMWFKKNRRYSNPSHQDIFDVLIECKSKYPEEYDAVKSIIAKIYRCEDIDLTTPLGIFFHDFEGIERPIEIILLSVKWLFMEQDCAYWNYSGRKMLYSGLLEQGLV</sequence>
<dbReference type="EMBL" id="FMUR01000010">
    <property type="protein sequence ID" value="SCY23803.1"/>
    <property type="molecule type" value="Genomic_DNA"/>
</dbReference>
<dbReference type="Proteomes" id="UP000183047">
    <property type="component" value="Unassembled WGS sequence"/>
</dbReference>
<evidence type="ECO:0000313" key="1">
    <source>
        <dbReference type="EMBL" id="SCY23803.1"/>
    </source>
</evidence>
<evidence type="ECO:0008006" key="3">
    <source>
        <dbReference type="Google" id="ProtNLM"/>
    </source>
</evidence>
<organism evidence="1 2">
    <name type="scientific">Butyrivibrio hungatei</name>
    <dbReference type="NCBI Taxonomy" id="185008"/>
    <lineage>
        <taxon>Bacteria</taxon>
        <taxon>Bacillati</taxon>
        <taxon>Bacillota</taxon>
        <taxon>Clostridia</taxon>
        <taxon>Lachnospirales</taxon>
        <taxon>Lachnospiraceae</taxon>
        <taxon>Butyrivibrio</taxon>
    </lineage>
</organism>
<keyword evidence="2" id="KW-1185">Reference proteome</keyword>
<reference evidence="2" key="1">
    <citation type="submission" date="2016-10" db="EMBL/GenBank/DDBJ databases">
        <authorList>
            <person name="Varghese N."/>
            <person name="Submissions S."/>
        </authorList>
    </citation>
    <scope>NUCLEOTIDE SEQUENCE [LARGE SCALE GENOMIC DNA]</scope>
    <source>
        <strain evidence="2">XBD2006</strain>
    </source>
</reference>
<accession>A0A1G5E9X3</accession>
<proteinExistence type="predicted"/>
<dbReference type="AlphaFoldDB" id="A0A1G5E9X3"/>
<dbReference type="OrthoDB" id="5373219at2"/>
<dbReference type="RefSeq" id="WP_074462452.1">
    <property type="nucleotide sequence ID" value="NZ_FMUR01000010.1"/>
</dbReference>
<protein>
    <recommendedName>
        <fullName evidence="3">DNA adenine methylase</fullName>
    </recommendedName>
</protein>
<name>A0A1G5E9X3_9FIRM</name>